<feature type="region of interest" description="Disordered" evidence="1">
    <location>
        <begin position="91"/>
        <end position="110"/>
    </location>
</feature>
<organism evidence="2 3">
    <name type="scientific">Blepharisma stoltei</name>
    <dbReference type="NCBI Taxonomy" id="1481888"/>
    <lineage>
        <taxon>Eukaryota</taxon>
        <taxon>Sar</taxon>
        <taxon>Alveolata</taxon>
        <taxon>Ciliophora</taxon>
        <taxon>Postciliodesmatophora</taxon>
        <taxon>Heterotrichea</taxon>
        <taxon>Heterotrichida</taxon>
        <taxon>Blepharismidae</taxon>
        <taxon>Blepharisma</taxon>
    </lineage>
</organism>
<evidence type="ECO:0000256" key="1">
    <source>
        <dbReference type="SAM" id="MobiDB-lite"/>
    </source>
</evidence>
<dbReference type="PANTHER" id="PTHR37028:SF8">
    <property type="entry name" value="200 KDA ANTIGEN P200"/>
    <property type="match status" value="1"/>
</dbReference>
<accession>A0AAU9JZZ5</accession>
<feature type="compositionally biased region" description="Basic and acidic residues" evidence="1">
    <location>
        <begin position="60"/>
        <end position="71"/>
    </location>
</feature>
<keyword evidence="3" id="KW-1185">Reference proteome</keyword>
<comment type="caution">
    <text evidence="2">The sequence shown here is derived from an EMBL/GenBank/DDBJ whole genome shotgun (WGS) entry which is preliminary data.</text>
</comment>
<dbReference type="AlphaFoldDB" id="A0AAU9JZZ5"/>
<feature type="region of interest" description="Disordered" evidence="1">
    <location>
        <begin position="44"/>
        <end position="71"/>
    </location>
</feature>
<name>A0AAU9JZZ5_9CILI</name>
<protein>
    <submittedName>
        <fullName evidence="2">Uncharacterized protein</fullName>
    </submittedName>
</protein>
<dbReference type="PANTHER" id="PTHR37028">
    <property type="entry name" value="UNNAMED PRODUCT-RELATED"/>
    <property type="match status" value="1"/>
</dbReference>
<reference evidence="2" key="1">
    <citation type="submission" date="2021-09" db="EMBL/GenBank/DDBJ databases">
        <authorList>
            <consortium name="AG Swart"/>
            <person name="Singh M."/>
            <person name="Singh A."/>
            <person name="Seah K."/>
            <person name="Emmerich C."/>
        </authorList>
    </citation>
    <scope>NUCLEOTIDE SEQUENCE</scope>
    <source>
        <strain evidence="2">ATCC30299</strain>
    </source>
</reference>
<sequence>MSIIDKFISDIDQRINDPHSRTPSMSFRADELKEYNSLFQVQDEYTSKSWEPPNPLPLQKPEKPKGDATERLAKKASFNDRRHLEERLKKMQDDKIAAEKKPAKATKREIQDRQEYLHKQANLMQRKRENQKLEQIKQELTKLSGPSLSKKSIEITNSQGRAGKIEDRLLIAGQRSKKNAQERLASNERESKANAVPVITPFASKIVREGDIVDRLALYQKIYKDKKELIGKELKSEFSFQPQINRDFISERPALTSVRSEATFKEEFPFRPTLDENSMKIASRLGPFGNRSTKHSRIEAEPFPFKPSINKSTNIDPRARSTSPRWKGLYDLNFEKREKIEILRNEFQESQRDLECTFHPKTTSPVTSTDPSKTIQRLYNWERLKTSRIEEIKEKKANEDLENCTFKPSLQAKPNYDESDEFARRSVQEFLDKLTKKKPEKQFSYMQNYQMKQDYKQKKIPDDLSIPLIDGDINSMQYDEAIQELHDLLHKYY</sequence>
<proteinExistence type="predicted"/>
<evidence type="ECO:0000313" key="2">
    <source>
        <dbReference type="EMBL" id="CAG9332356.1"/>
    </source>
</evidence>
<dbReference type="EMBL" id="CAJZBQ010000054">
    <property type="protein sequence ID" value="CAG9332356.1"/>
    <property type="molecule type" value="Genomic_DNA"/>
</dbReference>
<evidence type="ECO:0000313" key="3">
    <source>
        <dbReference type="Proteomes" id="UP001162131"/>
    </source>
</evidence>
<gene>
    <name evidence="2" type="ORF">BSTOLATCC_MIC55806</name>
</gene>
<dbReference type="Proteomes" id="UP001162131">
    <property type="component" value="Unassembled WGS sequence"/>
</dbReference>